<accession>K0SAQ9</accession>
<comment type="caution">
    <text evidence="2">The sequence shown here is derived from an EMBL/GenBank/DDBJ whole genome shotgun (WGS) entry which is preliminary data.</text>
</comment>
<evidence type="ECO:0000256" key="1">
    <source>
        <dbReference type="SAM" id="MobiDB-lite"/>
    </source>
</evidence>
<proteinExistence type="predicted"/>
<feature type="region of interest" description="Disordered" evidence="1">
    <location>
        <begin position="1"/>
        <end position="94"/>
    </location>
</feature>
<name>K0SAQ9_THAOC</name>
<reference evidence="2 3" key="1">
    <citation type="journal article" date="2012" name="Genome Biol.">
        <title>Genome and low-iron response of an oceanic diatom adapted to chronic iron limitation.</title>
        <authorList>
            <person name="Lommer M."/>
            <person name="Specht M."/>
            <person name="Roy A.S."/>
            <person name="Kraemer L."/>
            <person name="Andreson R."/>
            <person name="Gutowska M.A."/>
            <person name="Wolf J."/>
            <person name="Bergner S.V."/>
            <person name="Schilhabel M.B."/>
            <person name="Klostermeier U.C."/>
            <person name="Beiko R.G."/>
            <person name="Rosenstiel P."/>
            <person name="Hippler M."/>
            <person name="Laroche J."/>
        </authorList>
    </citation>
    <scope>NUCLEOTIDE SEQUENCE [LARGE SCALE GENOMIC DNA]</scope>
    <source>
        <strain evidence="2 3">CCMP1005</strain>
    </source>
</reference>
<organism evidence="2 3">
    <name type="scientific">Thalassiosira oceanica</name>
    <name type="common">Marine diatom</name>
    <dbReference type="NCBI Taxonomy" id="159749"/>
    <lineage>
        <taxon>Eukaryota</taxon>
        <taxon>Sar</taxon>
        <taxon>Stramenopiles</taxon>
        <taxon>Ochrophyta</taxon>
        <taxon>Bacillariophyta</taxon>
        <taxon>Coscinodiscophyceae</taxon>
        <taxon>Thalassiosirophycidae</taxon>
        <taxon>Thalassiosirales</taxon>
        <taxon>Thalassiosiraceae</taxon>
        <taxon>Thalassiosira</taxon>
    </lineage>
</organism>
<dbReference type="EMBL" id="AGNL01033131">
    <property type="protein sequence ID" value="EJK55822.1"/>
    <property type="molecule type" value="Genomic_DNA"/>
</dbReference>
<evidence type="ECO:0000313" key="2">
    <source>
        <dbReference type="EMBL" id="EJK55822.1"/>
    </source>
</evidence>
<keyword evidence="3" id="KW-1185">Reference proteome</keyword>
<dbReference type="AlphaFoldDB" id="K0SAQ9"/>
<sequence length="94" mass="10118">GDADEGGRTGGSRRIDGEESSREERAGERRRPSNCVPGDETWRGLSAAVGRGHPIMTGTKRKHGEDADVAPDEEGTSSSNPPDWLRCGRPQKMS</sequence>
<protein>
    <submittedName>
        <fullName evidence="2">Uncharacterized protein</fullName>
    </submittedName>
</protein>
<feature type="compositionally biased region" description="Basic and acidic residues" evidence="1">
    <location>
        <begin position="13"/>
        <end position="31"/>
    </location>
</feature>
<feature type="non-terminal residue" evidence="2">
    <location>
        <position position="1"/>
    </location>
</feature>
<gene>
    <name evidence="2" type="ORF">THAOC_24400</name>
</gene>
<dbReference type="Proteomes" id="UP000266841">
    <property type="component" value="Unassembled WGS sequence"/>
</dbReference>
<evidence type="ECO:0000313" key="3">
    <source>
        <dbReference type="Proteomes" id="UP000266841"/>
    </source>
</evidence>